<name>A0ABN1MYR2_9BACT</name>
<feature type="transmembrane region" description="Helical" evidence="1">
    <location>
        <begin position="34"/>
        <end position="54"/>
    </location>
</feature>
<evidence type="ECO:0000313" key="2">
    <source>
        <dbReference type="EMBL" id="GAA0878239.1"/>
    </source>
</evidence>
<accession>A0ABN1MYR2</accession>
<keyword evidence="1" id="KW-1133">Transmembrane helix</keyword>
<feature type="transmembrane region" description="Helical" evidence="1">
    <location>
        <begin position="89"/>
        <end position="107"/>
    </location>
</feature>
<feature type="transmembrane region" description="Helical" evidence="1">
    <location>
        <begin position="66"/>
        <end position="83"/>
    </location>
</feature>
<dbReference type="Proteomes" id="UP001500469">
    <property type="component" value="Unassembled WGS sequence"/>
</dbReference>
<keyword evidence="3" id="KW-1185">Reference proteome</keyword>
<reference evidence="2 3" key="1">
    <citation type="journal article" date="2019" name="Int. J. Syst. Evol. Microbiol.">
        <title>The Global Catalogue of Microorganisms (GCM) 10K type strain sequencing project: providing services to taxonomists for standard genome sequencing and annotation.</title>
        <authorList>
            <consortium name="The Broad Institute Genomics Platform"/>
            <consortium name="The Broad Institute Genome Sequencing Center for Infectious Disease"/>
            <person name="Wu L."/>
            <person name="Ma J."/>
        </authorList>
    </citation>
    <scope>NUCLEOTIDE SEQUENCE [LARGE SCALE GENOMIC DNA]</scope>
    <source>
        <strain evidence="2 3">JCM 16112</strain>
    </source>
</reference>
<gene>
    <name evidence="2" type="ORF">GCM10009119_12070</name>
</gene>
<keyword evidence="1" id="KW-0472">Membrane</keyword>
<feature type="transmembrane region" description="Helical" evidence="1">
    <location>
        <begin position="163"/>
        <end position="182"/>
    </location>
</feature>
<feature type="transmembrane region" description="Helical" evidence="1">
    <location>
        <begin position="7"/>
        <end position="28"/>
    </location>
</feature>
<keyword evidence="1" id="KW-0812">Transmembrane</keyword>
<comment type="caution">
    <text evidence="2">The sequence shown here is derived from an EMBL/GenBank/DDBJ whole genome shotgun (WGS) entry which is preliminary data.</text>
</comment>
<evidence type="ECO:0000256" key="1">
    <source>
        <dbReference type="SAM" id="Phobius"/>
    </source>
</evidence>
<evidence type="ECO:0000313" key="3">
    <source>
        <dbReference type="Proteomes" id="UP001500469"/>
    </source>
</evidence>
<sequence>MKEHKRIFPPLLLLFASIQCLFLGTIIFERANHLEVGLFVLVFLLILGSHFQTYSKQRFSVEFDRWRVAVWVFFGSFATFGLRNLGCDTVIATAVVGLFGGLLEIAFKSKPYFRQVPAAIYCGAFISMTNLTNDAGFILLASVFTCLVFFVSKSILLGIGGKLGTMAFIGVVMAYIIQYVAAKL</sequence>
<organism evidence="2 3">
    <name type="scientific">Algoriphagus jejuensis</name>
    <dbReference type="NCBI Taxonomy" id="419934"/>
    <lineage>
        <taxon>Bacteria</taxon>
        <taxon>Pseudomonadati</taxon>
        <taxon>Bacteroidota</taxon>
        <taxon>Cytophagia</taxon>
        <taxon>Cytophagales</taxon>
        <taxon>Cyclobacteriaceae</taxon>
        <taxon>Algoriphagus</taxon>
    </lineage>
</organism>
<feature type="transmembrane region" description="Helical" evidence="1">
    <location>
        <begin position="137"/>
        <end position="157"/>
    </location>
</feature>
<proteinExistence type="predicted"/>
<protein>
    <submittedName>
        <fullName evidence="2">Uncharacterized protein</fullName>
    </submittedName>
</protein>
<dbReference type="RefSeq" id="WP_343849506.1">
    <property type="nucleotide sequence ID" value="NZ_BAAAFI010000004.1"/>
</dbReference>
<dbReference type="EMBL" id="BAAAFI010000004">
    <property type="protein sequence ID" value="GAA0878239.1"/>
    <property type="molecule type" value="Genomic_DNA"/>
</dbReference>